<comment type="cofactor">
    <cofactor evidence="1">
        <name>Mg(2+)</name>
        <dbReference type="ChEBI" id="CHEBI:18420"/>
    </cofactor>
</comment>
<feature type="region of interest" description="Disordered" evidence="5">
    <location>
        <begin position="39"/>
        <end position="64"/>
    </location>
</feature>
<dbReference type="InterPro" id="IPR020084">
    <property type="entry name" value="NUDIX_hydrolase_CS"/>
</dbReference>
<evidence type="ECO:0000313" key="9">
    <source>
        <dbReference type="Proteomes" id="UP000471672"/>
    </source>
</evidence>
<dbReference type="Gene3D" id="3.90.79.10">
    <property type="entry name" value="Nucleoside Triphosphate Pyrophosphohydrolase"/>
    <property type="match status" value="1"/>
</dbReference>
<keyword evidence="6" id="KW-0732">Signal</keyword>
<dbReference type="GO" id="GO:0016787">
    <property type="term" value="F:hydrolase activity"/>
    <property type="evidence" value="ECO:0007669"/>
    <property type="project" value="UniProtKB-KW"/>
</dbReference>
<evidence type="ECO:0000256" key="6">
    <source>
        <dbReference type="SAM" id="SignalP"/>
    </source>
</evidence>
<sequence length="224" mass="23882">MRRGATISPILLICGPAYAAATPRPARFRAAAARVPRAWQHGPVTIPTAPRDPGEPTPRLPRHLQPGDGWVECECGRRHWGLFGAAGLLLGRRDAQGRLTDVVLQHRAPWSDQGGTWGVPGGAVGPDETPEEGALREAQEEAGIDPAHVRVVGERVLDHGPWRYTTVVAEVADGAVVEPRATDAESVEVRWVAVDDVAGLDLLPAFADAWPALRATLDAPPEGV</sequence>
<evidence type="ECO:0000313" key="8">
    <source>
        <dbReference type="EMBL" id="NDO90698.1"/>
    </source>
</evidence>
<feature type="domain" description="Nudix hydrolase" evidence="7">
    <location>
        <begin position="81"/>
        <end position="217"/>
    </location>
</feature>
<comment type="caution">
    <text evidence="8">The sequence shown here is derived from an EMBL/GenBank/DDBJ whole genome shotgun (WGS) entry which is preliminary data.</text>
</comment>
<dbReference type="PANTHER" id="PTHR43046:SF2">
    <property type="entry name" value="8-OXO-DGTP DIPHOSPHATASE-RELATED"/>
    <property type="match status" value="1"/>
</dbReference>
<dbReference type="InterPro" id="IPR000086">
    <property type="entry name" value="NUDIX_hydrolase_dom"/>
</dbReference>
<evidence type="ECO:0000256" key="2">
    <source>
        <dbReference type="ARBA" id="ARBA00005582"/>
    </source>
</evidence>
<evidence type="ECO:0000256" key="4">
    <source>
        <dbReference type="RuleBase" id="RU003476"/>
    </source>
</evidence>
<dbReference type="InterPro" id="IPR020476">
    <property type="entry name" value="Nudix_hydrolase"/>
</dbReference>
<dbReference type="PANTHER" id="PTHR43046">
    <property type="entry name" value="GDP-MANNOSE MANNOSYL HYDROLASE"/>
    <property type="match status" value="1"/>
</dbReference>
<dbReference type="CDD" id="cd18877">
    <property type="entry name" value="NUDIX_Hydrolase"/>
    <property type="match status" value="1"/>
</dbReference>
<reference evidence="8 9" key="1">
    <citation type="journal article" date="2021" name="Arch. Microbiol.">
        <title>Cellulosimicrobium fucosivorans sp. nov., isolated from San Elijo Lagoon, contains a fucose metabolic pathway linked to carotenoid production.</title>
        <authorList>
            <person name="Aviles F.A."/>
            <person name="Kyndt J.A."/>
        </authorList>
    </citation>
    <scope>NUCLEOTIDE SEQUENCE [LARGE SCALE GENOMIC DNA]</scope>
    <source>
        <strain evidence="8 9">SE3</strain>
    </source>
</reference>
<evidence type="ECO:0000259" key="7">
    <source>
        <dbReference type="PROSITE" id="PS51462"/>
    </source>
</evidence>
<dbReference type="PRINTS" id="PR00502">
    <property type="entry name" value="NUDIXFAMILY"/>
</dbReference>
<evidence type="ECO:0000256" key="5">
    <source>
        <dbReference type="SAM" id="MobiDB-lite"/>
    </source>
</evidence>
<name>A0ABX0BDT2_9MICO</name>
<dbReference type="EMBL" id="JAAFAN010000055">
    <property type="protein sequence ID" value="NDO90698.1"/>
    <property type="molecule type" value="Genomic_DNA"/>
</dbReference>
<dbReference type="SUPFAM" id="SSF55811">
    <property type="entry name" value="Nudix"/>
    <property type="match status" value="1"/>
</dbReference>
<organism evidence="8 9">
    <name type="scientific">Cellulosimicrobium composti</name>
    <dbReference type="NCBI Taxonomy" id="2672572"/>
    <lineage>
        <taxon>Bacteria</taxon>
        <taxon>Bacillati</taxon>
        <taxon>Actinomycetota</taxon>
        <taxon>Actinomycetes</taxon>
        <taxon>Micrococcales</taxon>
        <taxon>Promicromonosporaceae</taxon>
        <taxon>Cellulosimicrobium</taxon>
    </lineage>
</organism>
<dbReference type="Pfam" id="PF00293">
    <property type="entry name" value="NUDIX"/>
    <property type="match status" value="1"/>
</dbReference>
<comment type="similarity">
    <text evidence="2 4">Belongs to the Nudix hydrolase family.</text>
</comment>
<dbReference type="InterPro" id="IPR015797">
    <property type="entry name" value="NUDIX_hydrolase-like_dom_sf"/>
</dbReference>
<keyword evidence="3 4" id="KW-0378">Hydrolase</keyword>
<dbReference type="PROSITE" id="PS00893">
    <property type="entry name" value="NUDIX_BOX"/>
    <property type="match status" value="1"/>
</dbReference>
<protein>
    <submittedName>
        <fullName evidence="8">NUDIX hydrolase</fullName>
    </submittedName>
</protein>
<feature type="signal peptide" evidence="6">
    <location>
        <begin position="1"/>
        <end position="19"/>
    </location>
</feature>
<dbReference type="Proteomes" id="UP000471672">
    <property type="component" value="Unassembled WGS sequence"/>
</dbReference>
<proteinExistence type="inferred from homology"/>
<gene>
    <name evidence="8" type="ORF">GYH36_14730</name>
</gene>
<evidence type="ECO:0000256" key="3">
    <source>
        <dbReference type="ARBA" id="ARBA00022801"/>
    </source>
</evidence>
<evidence type="ECO:0000256" key="1">
    <source>
        <dbReference type="ARBA" id="ARBA00001946"/>
    </source>
</evidence>
<accession>A0ABX0BDT2</accession>
<feature type="chain" id="PRO_5047504398" evidence="6">
    <location>
        <begin position="20"/>
        <end position="224"/>
    </location>
</feature>
<dbReference type="PROSITE" id="PS51462">
    <property type="entry name" value="NUDIX"/>
    <property type="match status" value="1"/>
</dbReference>
<keyword evidence="9" id="KW-1185">Reference proteome</keyword>